<dbReference type="Gene3D" id="3.40.50.12230">
    <property type="match status" value="1"/>
</dbReference>
<dbReference type="EMBL" id="FWYD01000020">
    <property type="protein sequence ID" value="SMD03218.1"/>
    <property type="molecule type" value="Genomic_DNA"/>
</dbReference>
<dbReference type="InterPro" id="IPR045851">
    <property type="entry name" value="AMP-bd_C_sf"/>
</dbReference>
<dbReference type="Gene3D" id="3.40.50.980">
    <property type="match status" value="2"/>
</dbReference>
<feature type="compositionally biased region" description="Low complexity" evidence="3">
    <location>
        <begin position="1425"/>
        <end position="1434"/>
    </location>
</feature>
<dbReference type="InterPro" id="IPR036477">
    <property type="entry name" value="Formyl_transf_N_sf"/>
</dbReference>
<dbReference type="InterPro" id="IPR011251">
    <property type="entry name" value="Luciferase-like_dom"/>
</dbReference>
<feature type="region of interest" description="Disordered" evidence="3">
    <location>
        <begin position="1515"/>
        <end position="1568"/>
    </location>
</feature>
<dbReference type="InterPro" id="IPR042099">
    <property type="entry name" value="ANL_N_sf"/>
</dbReference>
<dbReference type="SMART" id="SM00823">
    <property type="entry name" value="PKS_PP"/>
    <property type="match status" value="1"/>
</dbReference>
<dbReference type="Proteomes" id="UP000192330">
    <property type="component" value="Unassembled WGS sequence"/>
</dbReference>
<keyword evidence="6" id="KW-1185">Reference proteome</keyword>
<dbReference type="Pfam" id="PF02911">
    <property type="entry name" value="Formyl_trans_C"/>
    <property type="match status" value="1"/>
</dbReference>
<dbReference type="Gene3D" id="1.10.1200.10">
    <property type="entry name" value="ACP-like"/>
    <property type="match status" value="1"/>
</dbReference>
<reference evidence="5 6" key="1">
    <citation type="submission" date="2017-04" db="EMBL/GenBank/DDBJ databases">
        <authorList>
            <person name="Afonso C.L."/>
            <person name="Miller P.J."/>
            <person name="Scott M.A."/>
            <person name="Spackman E."/>
            <person name="Goraichik I."/>
            <person name="Dimitrov K.M."/>
            <person name="Suarez D.L."/>
            <person name="Swayne D.E."/>
        </authorList>
    </citation>
    <scope>NUCLEOTIDE SEQUENCE [LARGE SCALE GENOMIC DNA]</scope>
    <source>
        <strain evidence="5 6">CGMCC 1.12644</strain>
    </source>
</reference>
<dbReference type="FunFam" id="3.40.50.980:FF:000001">
    <property type="entry name" value="Non-ribosomal peptide synthetase"/>
    <property type="match status" value="1"/>
</dbReference>
<dbReference type="PROSITE" id="PS00455">
    <property type="entry name" value="AMP_BINDING"/>
    <property type="match status" value="1"/>
</dbReference>
<feature type="domain" description="Carrier" evidence="4">
    <location>
        <begin position="1438"/>
        <end position="1514"/>
    </location>
</feature>
<name>A0A1W2E2C4_9RHOB</name>
<dbReference type="SUPFAM" id="SSF52777">
    <property type="entry name" value="CoA-dependent acyltransferases"/>
    <property type="match status" value="1"/>
</dbReference>
<dbReference type="SUPFAM" id="SSF53328">
    <property type="entry name" value="Formyltransferase"/>
    <property type="match status" value="1"/>
</dbReference>
<dbReference type="Pfam" id="PF00296">
    <property type="entry name" value="Bac_luciferase"/>
    <property type="match status" value="1"/>
</dbReference>
<feature type="compositionally biased region" description="Polar residues" evidence="3">
    <location>
        <begin position="1530"/>
        <end position="1539"/>
    </location>
</feature>
<keyword evidence="1" id="KW-0596">Phosphopantetheine</keyword>
<evidence type="ECO:0000259" key="4">
    <source>
        <dbReference type="PROSITE" id="PS50075"/>
    </source>
</evidence>
<dbReference type="STRING" id="1387277.SAMN06295998_12038"/>
<dbReference type="Gene3D" id="3.30.300.30">
    <property type="match status" value="1"/>
</dbReference>
<feature type="compositionally biased region" description="Low complexity" evidence="3">
    <location>
        <begin position="1519"/>
        <end position="1529"/>
    </location>
</feature>
<dbReference type="CDD" id="cd05930">
    <property type="entry name" value="A_NRPS"/>
    <property type="match status" value="1"/>
</dbReference>
<dbReference type="RefSeq" id="WP_084354169.1">
    <property type="nucleotide sequence ID" value="NZ_FWYD01000020.1"/>
</dbReference>
<dbReference type="PROSITE" id="PS50075">
    <property type="entry name" value="CARRIER"/>
    <property type="match status" value="1"/>
</dbReference>
<dbReference type="OrthoDB" id="9803968at2"/>
<dbReference type="Pfam" id="PF00551">
    <property type="entry name" value="Formyl_trans_N"/>
    <property type="match status" value="1"/>
</dbReference>
<dbReference type="SUPFAM" id="SSF47336">
    <property type="entry name" value="ACP-like"/>
    <property type="match status" value="1"/>
</dbReference>
<dbReference type="PANTHER" id="PTHR45527">
    <property type="entry name" value="NONRIBOSOMAL PEPTIDE SYNTHETASE"/>
    <property type="match status" value="1"/>
</dbReference>
<dbReference type="Gene3D" id="3.30.559.30">
    <property type="entry name" value="Nonribosomal peptide synthetase, condensation domain"/>
    <property type="match status" value="1"/>
</dbReference>
<feature type="region of interest" description="Disordered" evidence="3">
    <location>
        <begin position="1412"/>
        <end position="1439"/>
    </location>
</feature>
<dbReference type="SUPFAM" id="SSF51679">
    <property type="entry name" value="Bacterial luciferase-like"/>
    <property type="match status" value="1"/>
</dbReference>
<dbReference type="SUPFAM" id="SSF50486">
    <property type="entry name" value="FMT C-terminal domain-like"/>
    <property type="match status" value="1"/>
</dbReference>
<dbReference type="Pfam" id="PF00550">
    <property type="entry name" value="PP-binding"/>
    <property type="match status" value="1"/>
</dbReference>
<gene>
    <name evidence="5" type="ORF">SAMN06295998_12038</name>
</gene>
<dbReference type="InterPro" id="IPR020845">
    <property type="entry name" value="AMP-binding_CS"/>
</dbReference>
<sequence length="1568" mass="167046">MSQFSSVIIGNESLVIQCGELLLEGDHPIRGVVTRNADVRAWAEGHGLNVVATGPGLADRLAGQDFDWLLSIANLDIIPQAVLAMPKRGAVNFHDGPLPAYAGLNAPVWAALAGEAEHGISWHMIEGGVDEGDLIATARFPVSDADTALTLNTKCYAAAIDSFPNVVAELAKPDPARQAQDLSRRSYFARDDRPEAGARLDFTRPAADLARMVRALDHGDYWNPLCISKFEAGGRVWLAHEAHVATSTSGAAPGAVLAADADMLSIATGAGDLVLTRITDCNGAPAAPQDITRVGAILPALAAQTKTALTEALTPLAATDPAWRATLEGIHPLDLPLLQPADGPHQPIARPVALPEGLPQDKARAAFALLGARLSGAFRVDLALHAPAPQGPGAAYIADWLPLRVDQGDSFAKMASALDTAMAEARARGPFAADLIARLPGAEPPALPVLGLSEDPEAGLVGQTALTFATGSGAAMLFADKSRISDAALDLHAARLTHLLAHLEGSDDPATLPILPDAERQQVVVDWNATDKPYEAALCMHQAFEAQVARSPQAEALAFEGTTLSYAALDAAANRMAHQLIALGVKPGSIVGLHLPRSAELVIAAFAILKAGGAYLPMDPAYPAERTALYIEDSRAAVIVTNAELAATLPQSAAQILDIETDMSAQPETAPDSGVTGADLAYMIYTSGSTGRPKGVMIEHRNVANFFAGMDDRIDHKPGGVWLAVTSLSFDISVLEIFWTLARGFKLVLSGDESRALVSGDAPSGAGLGGMEFSLYYWGNDDGVGRDKYRSLLEGAKFADENGFCAVWTPERHFHAFGGPYPNPSVTGAAVAGLTKNIGVRAGSCVAPLHHTARIAEEWAVIDNLTNGRAGLAIASGWQPDDFVLRPENTPPENKPAMFRQIADLRKLWAGEPVEFARKDGQMHAVITQPRPISKTPDLWVTTAGNPETWKEAGRNGCNVLTHLLGQSVEEVGEKIKLYHETLREAGHDPARFKVTLMLHSFLADTRDEAREIAREPMKDYLRSAAGLIKQYAWAFPAFKKPKGVDNAFQLDLGSLTEEELEGILDFAFERYFNDSGLFGTVEDALTRVAQVKSFGVTEIACLIDYGIDVDTILAGLEPLAEVLRIANEGAGPAEDDYSIAAQIVRHGVTHMQCTPSMARMLVMNDEASDALAHVKHLMVGGEALPGALVGELGGLTRAHIENMYGPTETTIWSTTQTAAAGAGVVGIGTPIANTQVYVLDDKLQPLPIGAAGELFIGGDGVTRGYWERPDLTADRFIPDPFSDREGARLYRTGDLMRWRMDRTLDFLGRTDFQVKLRGYRIELGEIESVIDTLDGIRQSVVVAREDQPGVQQLVAYLLTDNPVEEAKLKTLLAEHLPAHMVPARFVALDAFPLTPNKKVDRKALPVPATPVRAAAPRPAPQPAPAGNGAAPPAGETRSLEEVTAEIAAIWAATLGVGDISARDNFFDMGGHSLLAVQTHREIRTRLGVTKLSITDIFRFPVLGDLAEAVQGKLGGGAAPAKPAKPAKPMTQTPASPTEGSAPETGNARADAMARRREMRARRSRQPE</sequence>
<dbReference type="InterPro" id="IPR011034">
    <property type="entry name" value="Formyl_transferase-like_C_sf"/>
</dbReference>
<dbReference type="GO" id="GO:0044550">
    <property type="term" value="P:secondary metabolite biosynthetic process"/>
    <property type="evidence" value="ECO:0007669"/>
    <property type="project" value="TreeGrafter"/>
</dbReference>
<dbReference type="InterPro" id="IPR002376">
    <property type="entry name" value="Formyl_transf_N"/>
</dbReference>
<dbReference type="NCBIfam" id="TIGR04020">
    <property type="entry name" value="seco_metab_LLM"/>
    <property type="match status" value="1"/>
</dbReference>
<dbReference type="InterPro" id="IPR005793">
    <property type="entry name" value="Formyl_trans_C"/>
</dbReference>
<dbReference type="CDD" id="cd08700">
    <property type="entry name" value="FMT_C_OzmH_like"/>
    <property type="match status" value="1"/>
</dbReference>
<evidence type="ECO:0000313" key="5">
    <source>
        <dbReference type="EMBL" id="SMD03218.1"/>
    </source>
</evidence>
<feature type="compositionally biased region" description="Basic residues" evidence="3">
    <location>
        <begin position="1557"/>
        <end position="1568"/>
    </location>
</feature>
<dbReference type="Pfam" id="PF00501">
    <property type="entry name" value="AMP-binding"/>
    <property type="match status" value="2"/>
</dbReference>
<dbReference type="InterPro" id="IPR025110">
    <property type="entry name" value="AMP-bd_C"/>
</dbReference>
<dbReference type="GO" id="GO:0005737">
    <property type="term" value="C:cytoplasm"/>
    <property type="evidence" value="ECO:0007669"/>
    <property type="project" value="TreeGrafter"/>
</dbReference>
<dbReference type="PANTHER" id="PTHR45527:SF1">
    <property type="entry name" value="FATTY ACID SYNTHASE"/>
    <property type="match status" value="1"/>
</dbReference>
<dbReference type="InterPro" id="IPR036661">
    <property type="entry name" value="Luciferase-like_sf"/>
</dbReference>
<dbReference type="InterPro" id="IPR000873">
    <property type="entry name" value="AMP-dep_synth/lig_dom"/>
</dbReference>
<dbReference type="Pfam" id="PF13193">
    <property type="entry name" value="AMP-binding_C"/>
    <property type="match status" value="1"/>
</dbReference>
<dbReference type="SUPFAM" id="SSF56801">
    <property type="entry name" value="Acetyl-CoA synthetase-like"/>
    <property type="match status" value="2"/>
</dbReference>
<dbReference type="InterPro" id="IPR020806">
    <property type="entry name" value="PKS_PP-bd"/>
</dbReference>
<dbReference type="Gene3D" id="3.20.20.30">
    <property type="entry name" value="Luciferase-like domain"/>
    <property type="match status" value="1"/>
</dbReference>
<evidence type="ECO:0000256" key="1">
    <source>
        <dbReference type="ARBA" id="ARBA00022450"/>
    </source>
</evidence>
<keyword evidence="5" id="KW-0560">Oxidoreductase</keyword>
<protein>
    <submittedName>
        <fullName evidence="5">Natural product biosynthesis luciferase-like monooxygenase domain-containing protein</fullName>
    </submittedName>
</protein>
<keyword evidence="5" id="KW-0503">Monooxygenase</keyword>
<dbReference type="Gene3D" id="3.40.50.12780">
    <property type="entry name" value="N-terminal domain of ligase-like"/>
    <property type="match status" value="1"/>
</dbReference>
<dbReference type="GO" id="GO:0043041">
    <property type="term" value="P:amino acid activation for nonribosomal peptide biosynthetic process"/>
    <property type="evidence" value="ECO:0007669"/>
    <property type="project" value="TreeGrafter"/>
</dbReference>
<dbReference type="FunFam" id="3.30.300.30:FF:000010">
    <property type="entry name" value="Enterobactin synthetase component F"/>
    <property type="match status" value="1"/>
</dbReference>
<dbReference type="InterPro" id="IPR024011">
    <property type="entry name" value="Biosynth_lucif-like_mOase_dom"/>
</dbReference>
<dbReference type="FunFam" id="2.30.38.10:FF:000001">
    <property type="entry name" value="Non-ribosomal peptide synthetase PvdI"/>
    <property type="match status" value="1"/>
</dbReference>
<evidence type="ECO:0000256" key="3">
    <source>
        <dbReference type="SAM" id="MobiDB-lite"/>
    </source>
</evidence>
<dbReference type="InterPro" id="IPR036736">
    <property type="entry name" value="ACP-like_sf"/>
</dbReference>
<dbReference type="GO" id="GO:0004497">
    <property type="term" value="F:monooxygenase activity"/>
    <property type="evidence" value="ECO:0007669"/>
    <property type="project" value="UniProtKB-KW"/>
</dbReference>
<accession>A0A1W2E2C4</accession>
<organism evidence="5 6">
    <name type="scientific">Primorskyibacter flagellatus</name>
    <dbReference type="NCBI Taxonomy" id="1387277"/>
    <lineage>
        <taxon>Bacteria</taxon>
        <taxon>Pseudomonadati</taxon>
        <taxon>Pseudomonadota</taxon>
        <taxon>Alphaproteobacteria</taxon>
        <taxon>Rhodobacterales</taxon>
        <taxon>Roseobacteraceae</taxon>
        <taxon>Primorskyibacter</taxon>
    </lineage>
</organism>
<proteinExistence type="predicted"/>
<keyword evidence="2" id="KW-0597">Phosphoprotein</keyword>
<evidence type="ECO:0000256" key="2">
    <source>
        <dbReference type="ARBA" id="ARBA00022553"/>
    </source>
</evidence>
<dbReference type="GO" id="GO:0031177">
    <property type="term" value="F:phosphopantetheine binding"/>
    <property type="evidence" value="ECO:0007669"/>
    <property type="project" value="InterPro"/>
</dbReference>
<dbReference type="InterPro" id="IPR009081">
    <property type="entry name" value="PP-bd_ACP"/>
</dbReference>
<dbReference type="GO" id="GO:0016705">
    <property type="term" value="F:oxidoreductase activity, acting on paired donors, with incorporation or reduction of molecular oxygen"/>
    <property type="evidence" value="ECO:0007669"/>
    <property type="project" value="InterPro"/>
</dbReference>
<evidence type="ECO:0000313" key="6">
    <source>
        <dbReference type="Proteomes" id="UP000192330"/>
    </source>
</evidence>